<reference evidence="3" key="1">
    <citation type="journal article" date="2019" name="Int. J. Syst. Evol. Microbiol.">
        <title>The Global Catalogue of Microorganisms (GCM) 10K type strain sequencing project: providing services to taxonomists for standard genome sequencing and annotation.</title>
        <authorList>
            <consortium name="The Broad Institute Genomics Platform"/>
            <consortium name="The Broad Institute Genome Sequencing Center for Infectious Disease"/>
            <person name="Wu L."/>
            <person name="Ma J."/>
        </authorList>
    </citation>
    <scope>NUCLEOTIDE SEQUENCE [LARGE SCALE GENOMIC DNA]</scope>
    <source>
        <strain evidence="3">JCM 15614</strain>
    </source>
</reference>
<dbReference type="PANTHER" id="PTHR35399">
    <property type="entry name" value="SLR8030 PROTEIN"/>
    <property type="match status" value="1"/>
</dbReference>
<name>A0ABP6PQ21_9ACTN</name>
<dbReference type="RefSeq" id="WP_344691576.1">
    <property type="nucleotide sequence ID" value="NZ_BAAAVV010000023.1"/>
</dbReference>
<dbReference type="InterPro" id="IPR008557">
    <property type="entry name" value="PhoX"/>
</dbReference>
<protein>
    <submittedName>
        <fullName evidence="2">DUF839 domain-containing protein</fullName>
    </submittedName>
</protein>
<accession>A0ABP6PQ21</accession>
<dbReference type="PANTHER" id="PTHR35399:SF2">
    <property type="entry name" value="DUF839 DOMAIN-CONTAINING PROTEIN"/>
    <property type="match status" value="1"/>
</dbReference>
<feature type="signal peptide" evidence="1">
    <location>
        <begin position="1"/>
        <end position="24"/>
    </location>
</feature>
<proteinExistence type="predicted"/>
<evidence type="ECO:0000256" key="1">
    <source>
        <dbReference type="SAM" id="SignalP"/>
    </source>
</evidence>
<keyword evidence="1" id="KW-0732">Signal</keyword>
<comment type="caution">
    <text evidence="2">The sequence shown here is derived from an EMBL/GenBank/DDBJ whole genome shotgun (WGS) entry which is preliminary data.</text>
</comment>
<dbReference type="SUPFAM" id="SSF101898">
    <property type="entry name" value="NHL repeat"/>
    <property type="match status" value="1"/>
</dbReference>
<dbReference type="EMBL" id="BAAAVV010000023">
    <property type="protein sequence ID" value="GAA3185639.1"/>
    <property type="molecule type" value="Genomic_DNA"/>
</dbReference>
<dbReference type="Proteomes" id="UP001499924">
    <property type="component" value="Unassembled WGS sequence"/>
</dbReference>
<gene>
    <name evidence="2" type="ORF">GCM10010531_44810</name>
</gene>
<sequence>MARRSAILVLSAAMVVASPTAAMARPGSGPGPLVPDALISFPAGYGYTTLITSCVTPTRSTESGVAFPYPDDPDGNVLFQGPRGEYWLLNNAELTQPRAGDFQGDALKCHIDEQTPGDDDSDGWGSVQRIVLGRDGTTVTRVDVIETGLHNLCAAAKTPWNTFLTNEEFPFIVDPQQRSGWVWEVDPATGERTRLTGMGRFSHEQEAFASGDWYLTDDRGDARFIYKFDPRRARDLTTGDLYGLAFDRTTGTGTWVGPLNPLDPDADMRARGYDPLVSGFAKAEGIVATASSDGRGGNAVYFTESGAGGDPGRVWRLDHLGHGAVRGQVVVEGDFGRLGRPDNLRFNDAGDLFIMEDHSTSDFARGATGNVNQVWVLPRQQQGAQNLVLLAETPDEPTGPWFSPDGRLLYLSVQAESPRVSHVIAVRAPSNWNRPIDR</sequence>
<organism evidence="2 3">
    <name type="scientific">Blastococcus jejuensis</name>
    <dbReference type="NCBI Taxonomy" id="351224"/>
    <lineage>
        <taxon>Bacteria</taxon>
        <taxon>Bacillati</taxon>
        <taxon>Actinomycetota</taxon>
        <taxon>Actinomycetes</taxon>
        <taxon>Geodermatophilales</taxon>
        <taxon>Geodermatophilaceae</taxon>
        <taxon>Blastococcus</taxon>
    </lineage>
</organism>
<evidence type="ECO:0000313" key="2">
    <source>
        <dbReference type="EMBL" id="GAA3185639.1"/>
    </source>
</evidence>
<dbReference type="Pfam" id="PF05787">
    <property type="entry name" value="PhoX"/>
    <property type="match status" value="1"/>
</dbReference>
<evidence type="ECO:0000313" key="3">
    <source>
        <dbReference type="Proteomes" id="UP001499924"/>
    </source>
</evidence>
<feature type="chain" id="PRO_5047318964" evidence="1">
    <location>
        <begin position="25"/>
        <end position="438"/>
    </location>
</feature>
<keyword evidence="3" id="KW-1185">Reference proteome</keyword>